<dbReference type="EMBL" id="LNYW01000066">
    <property type="protein sequence ID" value="KTD57548.1"/>
    <property type="molecule type" value="Genomic_DNA"/>
</dbReference>
<feature type="transmembrane region" description="Helical" evidence="1">
    <location>
        <begin position="29"/>
        <end position="51"/>
    </location>
</feature>
<gene>
    <name evidence="2" type="ORF">Lsha_2389</name>
</gene>
<dbReference type="eggNOG" id="ENOG5031E8Y">
    <property type="taxonomic scope" value="Bacteria"/>
</dbReference>
<feature type="transmembrane region" description="Helical" evidence="1">
    <location>
        <begin position="185"/>
        <end position="206"/>
    </location>
</feature>
<evidence type="ECO:0000313" key="2">
    <source>
        <dbReference type="EMBL" id="KTD57548.1"/>
    </source>
</evidence>
<sequence length="255" mass="29361">MIMRLTRLKESFPWFNEAWKSYTQCQTMLWWPLSFLFLTPLAVLIVFGVIIPFGLNHWGWITFNHALLNYPYLLIVAALIFFALFPFLDGLYQLIKAHLEGKPIDENTGFLNLLNSQSMGKAMGPVLVMLIILELMGSFFMPFKMLALLAYTLTIFTPVLLVNDQQSAWKKSLESMQFVFNNKKTVAKVWGLRLLILLSLIVPWVLVACTGGHPVLKVITLLLAIPSFGYMLVKVLPFYFFYPAYVYEQMKQRVA</sequence>
<comment type="caution">
    <text evidence="2">The sequence shown here is derived from an EMBL/GenBank/DDBJ whole genome shotgun (WGS) entry which is preliminary data.</text>
</comment>
<keyword evidence="3" id="KW-1185">Reference proteome</keyword>
<feature type="transmembrane region" description="Helical" evidence="1">
    <location>
        <begin position="218"/>
        <end position="242"/>
    </location>
</feature>
<reference evidence="2 3" key="1">
    <citation type="submission" date="2015-11" db="EMBL/GenBank/DDBJ databases">
        <title>Genomic analysis of 38 Legionella species identifies large and diverse effector repertoires.</title>
        <authorList>
            <person name="Burstein D."/>
            <person name="Amaro F."/>
            <person name="Zusman T."/>
            <person name="Lifshitz Z."/>
            <person name="Cohen O."/>
            <person name="Gilbert J.A."/>
            <person name="Pupko T."/>
            <person name="Shuman H.A."/>
            <person name="Segal G."/>
        </authorList>
    </citation>
    <scope>NUCLEOTIDE SEQUENCE [LARGE SCALE GENOMIC DNA]</scope>
    <source>
        <strain evidence="2 3">ATCC 49655</strain>
    </source>
</reference>
<dbReference type="AlphaFoldDB" id="A0A0W0YKU5"/>
<name>A0A0W0YKU5_9GAMM</name>
<feature type="transmembrane region" description="Helical" evidence="1">
    <location>
        <begin position="146"/>
        <end position="164"/>
    </location>
</feature>
<keyword evidence="1" id="KW-0472">Membrane</keyword>
<feature type="transmembrane region" description="Helical" evidence="1">
    <location>
        <begin position="71"/>
        <end position="92"/>
    </location>
</feature>
<proteinExistence type="predicted"/>
<organism evidence="2 3">
    <name type="scientific">Legionella shakespearei DSM 23087</name>
    <dbReference type="NCBI Taxonomy" id="1122169"/>
    <lineage>
        <taxon>Bacteria</taxon>
        <taxon>Pseudomonadati</taxon>
        <taxon>Pseudomonadota</taxon>
        <taxon>Gammaproteobacteria</taxon>
        <taxon>Legionellales</taxon>
        <taxon>Legionellaceae</taxon>
        <taxon>Legionella</taxon>
    </lineage>
</organism>
<protein>
    <recommendedName>
        <fullName evidence="4">Transmembrane protein</fullName>
    </recommendedName>
</protein>
<dbReference type="Proteomes" id="UP000054600">
    <property type="component" value="Unassembled WGS sequence"/>
</dbReference>
<keyword evidence="1" id="KW-1133">Transmembrane helix</keyword>
<evidence type="ECO:0008006" key="4">
    <source>
        <dbReference type="Google" id="ProtNLM"/>
    </source>
</evidence>
<feature type="transmembrane region" description="Helical" evidence="1">
    <location>
        <begin position="122"/>
        <end position="140"/>
    </location>
</feature>
<accession>A0A0W0YKU5</accession>
<dbReference type="PATRIC" id="fig|1122169.6.peg.2741"/>
<evidence type="ECO:0000256" key="1">
    <source>
        <dbReference type="SAM" id="Phobius"/>
    </source>
</evidence>
<evidence type="ECO:0000313" key="3">
    <source>
        <dbReference type="Proteomes" id="UP000054600"/>
    </source>
</evidence>
<keyword evidence="1" id="KW-0812">Transmembrane</keyword>